<accession>A0A396KBR0</accession>
<dbReference type="Gramene" id="rna6824">
    <property type="protein sequence ID" value="RHN82647.1"/>
    <property type="gene ID" value="gene6824"/>
</dbReference>
<gene>
    <name evidence="1" type="ORF">MtrunA17_Chr1g0212041</name>
</gene>
<reference evidence="2" key="1">
    <citation type="journal article" date="2018" name="Nat. Plants">
        <title>Whole-genome landscape of Medicago truncatula symbiotic genes.</title>
        <authorList>
            <person name="Pecrix Y."/>
            <person name="Staton S.E."/>
            <person name="Sallet E."/>
            <person name="Lelandais-Briere C."/>
            <person name="Moreau S."/>
            <person name="Carrere S."/>
            <person name="Blein T."/>
            <person name="Jardinaud M.F."/>
            <person name="Latrasse D."/>
            <person name="Zouine M."/>
            <person name="Zahm M."/>
            <person name="Kreplak J."/>
            <person name="Mayjonade B."/>
            <person name="Satge C."/>
            <person name="Perez M."/>
            <person name="Cauet S."/>
            <person name="Marande W."/>
            <person name="Chantry-Darmon C."/>
            <person name="Lopez-Roques C."/>
            <person name="Bouchez O."/>
            <person name="Berard A."/>
            <person name="Debelle F."/>
            <person name="Munos S."/>
            <person name="Bendahmane A."/>
            <person name="Berges H."/>
            <person name="Niebel A."/>
            <person name="Buitink J."/>
            <person name="Frugier F."/>
            <person name="Benhamed M."/>
            <person name="Crespi M."/>
            <person name="Gouzy J."/>
            <person name="Gamas P."/>
        </authorList>
    </citation>
    <scope>NUCLEOTIDE SEQUENCE [LARGE SCALE GENOMIC DNA]</scope>
    <source>
        <strain evidence="2">cv. Jemalong A17</strain>
    </source>
</reference>
<evidence type="ECO:0000313" key="1">
    <source>
        <dbReference type="EMBL" id="RHN82647.1"/>
    </source>
</evidence>
<dbReference type="EMBL" id="PSQE01000001">
    <property type="protein sequence ID" value="RHN82647.1"/>
    <property type="molecule type" value="Genomic_DNA"/>
</dbReference>
<proteinExistence type="predicted"/>
<sequence>MVRSSSGRKKITVRFLKQINSKTVRRCGNNVDLVREGDAGFGLERIGDEGNW</sequence>
<evidence type="ECO:0000313" key="2">
    <source>
        <dbReference type="Proteomes" id="UP000265566"/>
    </source>
</evidence>
<comment type="caution">
    <text evidence="1">The sequence shown here is derived from an EMBL/GenBank/DDBJ whole genome shotgun (WGS) entry which is preliminary data.</text>
</comment>
<organism evidence="1 2">
    <name type="scientific">Medicago truncatula</name>
    <name type="common">Barrel medic</name>
    <name type="synonym">Medicago tribuloides</name>
    <dbReference type="NCBI Taxonomy" id="3880"/>
    <lineage>
        <taxon>Eukaryota</taxon>
        <taxon>Viridiplantae</taxon>
        <taxon>Streptophyta</taxon>
        <taxon>Embryophyta</taxon>
        <taxon>Tracheophyta</taxon>
        <taxon>Spermatophyta</taxon>
        <taxon>Magnoliopsida</taxon>
        <taxon>eudicotyledons</taxon>
        <taxon>Gunneridae</taxon>
        <taxon>Pentapetalae</taxon>
        <taxon>rosids</taxon>
        <taxon>fabids</taxon>
        <taxon>Fabales</taxon>
        <taxon>Fabaceae</taxon>
        <taxon>Papilionoideae</taxon>
        <taxon>50 kb inversion clade</taxon>
        <taxon>NPAAA clade</taxon>
        <taxon>Hologalegina</taxon>
        <taxon>IRL clade</taxon>
        <taxon>Trifolieae</taxon>
        <taxon>Medicago</taxon>
    </lineage>
</organism>
<dbReference type="Proteomes" id="UP000265566">
    <property type="component" value="Chromosome 1"/>
</dbReference>
<protein>
    <submittedName>
        <fullName evidence="1">Uncharacterized protein</fullName>
    </submittedName>
</protein>
<name>A0A396KBR0_MEDTR</name>
<dbReference type="AlphaFoldDB" id="A0A396KBR0"/>